<gene>
    <name evidence="8" type="ORF">GJ654_10995</name>
</gene>
<evidence type="ECO:0000256" key="2">
    <source>
        <dbReference type="ARBA" id="ARBA00022692"/>
    </source>
</evidence>
<dbReference type="PIRSF" id="PIRSF031802">
    <property type="entry name" value="UCP031802"/>
    <property type="match status" value="1"/>
</dbReference>
<dbReference type="Proteomes" id="UP000439113">
    <property type="component" value="Unassembled WGS sequence"/>
</dbReference>
<evidence type="ECO:0000256" key="4">
    <source>
        <dbReference type="ARBA" id="ARBA00023136"/>
    </source>
</evidence>
<comment type="caution">
    <text evidence="8">The sequence shown here is derived from an EMBL/GenBank/DDBJ whole genome shotgun (WGS) entry which is preliminary data.</text>
</comment>
<dbReference type="RefSeq" id="WP_155446202.1">
    <property type="nucleotide sequence ID" value="NZ_JAOQNR010000009.1"/>
</dbReference>
<evidence type="ECO:0000256" key="1">
    <source>
        <dbReference type="ARBA" id="ARBA00004370"/>
    </source>
</evidence>
<accession>A0A6N8DLR2</accession>
<feature type="transmembrane region" description="Helical" evidence="6">
    <location>
        <begin position="41"/>
        <end position="59"/>
    </location>
</feature>
<feature type="compositionally biased region" description="Pro residues" evidence="5">
    <location>
        <begin position="503"/>
        <end position="512"/>
    </location>
</feature>
<dbReference type="Gene3D" id="1.25.40.10">
    <property type="entry name" value="Tetratricopeptide repeat domain"/>
    <property type="match status" value="1"/>
</dbReference>
<keyword evidence="4 6" id="KW-0472">Membrane</keyword>
<feature type="compositionally biased region" description="Basic and acidic residues" evidence="5">
    <location>
        <begin position="458"/>
        <end position="468"/>
    </location>
</feature>
<proteinExistence type="predicted"/>
<evidence type="ECO:0000256" key="3">
    <source>
        <dbReference type="ARBA" id="ARBA00022989"/>
    </source>
</evidence>
<feature type="region of interest" description="Disordered" evidence="5">
    <location>
        <begin position="428"/>
        <end position="520"/>
    </location>
</feature>
<evidence type="ECO:0000259" key="7">
    <source>
        <dbReference type="Pfam" id="PF07219"/>
    </source>
</evidence>
<reference evidence="8 9" key="1">
    <citation type="submission" date="2019-11" db="EMBL/GenBank/DDBJ databases">
        <title>Whole-genome sequence of a Rhodoblastus acidophilus DSM 142.</title>
        <authorList>
            <person name="Kyndt J.A."/>
            <person name="Meyer T.E."/>
        </authorList>
    </citation>
    <scope>NUCLEOTIDE SEQUENCE [LARGE SCALE GENOMIC DNA]</scope>
    <source>
        <strain evidence="8 9">DSM 142</strain>
    </source>
</reference>
<keyword evidence="3 6" id="KW-1133">Transmembrane helix</keyword>
<dbReference type="InterPro" id="IPR010817">
    <property type="entry name" value="HemY_N"/>
</dbReference>
<evidence type="ECO:0000256" key="6">
    <source>
        <dbReference type="SAM" id="Phobius"/>
    </source>
</evidence>
<feature type="domain" description="HemY N-terminal" evidence="7">
    <location>
        <begin position="26"/>
        <end position="132"/>
    </location>
</feature>
<name>A0A6N8DLR2_RHOAC</name>
<dbReference type="InterPro" id="IPR016982">
    <property type="entry name" value="Mms48"/>
</dbReference>
<keyword evidence="2 6" id="KW-0812">Transmembrane</keyword>
<dbReference type="Pfam" id="PF14559">
    <property type="entry name" value="TPR_19"/>
    <property type="match status" value="1"/>
</dbReference>
<dbReference type="Pfam" id="PF07219">
    <property type="entry name" value="HemY_N"/>
    <property type="match status" value="1"/>
</dbReference>
<evidence type="ECO:0000313" key="8">
    <source>
        <dbReference type="EMBL" id="MTV31522.1"/>
    </source>
</evidence>
<comment type="subcellular location">
    <subcellularLocation>
        <location evidence="1">Membrane</location>
    </subcellularLocation>
</comment>
<sequence length="520" mass="55679">MFKTLIYLALIAGAAWGLDILHETKGTLVLEWFGRHIETSPMVGLAFVLVAAIILLLLWKSLSFALKVPTVVAVSQRARKRALGLDALSRGIVAANAGDLQRAEKAAADAKKHLPAEPLTLLLEAQTAQLAGDRVRAARVFREMTAISDTKLLGLRGLHAESLRQGDQDAAHAVALQAQNARPLCWSGQAVFDRHTAAKEWAAAHDCIAQNIKARIVDAETARRQKAVLDTAIAMDVEATDPARAIKLLRAALAKEATLVPAAVLLGRLLSRKGDMRAASKMLEGVYAKAPHPEIARAYLDVRVGDSAADRLNRAKSLARCAPEAPESAMVVAAAAIGARDFALARQVMAPLVASGQRPTARMCVIMAELEDRENDAQGLVREWLSRATRAPRDAMWFADGNWSRQWSPISPVTGKLDAYVWAEPKEELSGPMEEPPPAGKPAVLESAPPPATIEPPAKVEIEAKAELQPEPEPAAETVPPAQQKAADIAHRSSPQPVIFPLATPPDDPGPKPAGAARTF</sequence>
<feature type="compositionally biased region" description="Low complexity" evidence="5">
    <location>
        <begin position="475"/>
        <end position="484"/>
    </location>
</feature>
<dbReference type="InterPro" id="IPR011990">
    <property type="entry name" value="TPR-like_helical_dom_sf"/>
</dbReference>
<evidence type="ECO:0000256" key="5">
    <source>
        <dbReference type="SAM" id="MobiDB-lite"/>
    </source>
</evidence>
<evidence type="ECO:0000313" key="9">
    <source>
        <dbReference type="Proteomes" id="UP000439113"/>
    </source>
</evidence>
<dbReference type="AlphaFoldDB" id="A0A6N8DLR2"/>
<dbReference type="OrthoDB" id="9798343at2"/>
<dbReference type="EMBL" id="WNKS01000008">
    <property type="protein sequence ID" value="MTV31522.1"/>
    <property type="molecule type" value="Genomic_DNA"/>
</dbReference>
<dbReference type="GO" id="GO:0016020">
    <property type="term" value="C:membrane"/>
    <property type="evidence" value="ECO:0007669"/>
    <property type="project" value="UniProtKB-SubCell"/>
</dbReference>
<dbReference type="SUPFAM" id="SSF48452">
    <property type="entry name" value="TPR-like"/>
    <property type="match status" value="1"/>
</dbReference>
<organism evidence="8 9">
    <name type="scientific">Rhodoblastus acidophilus</name>
    <name type="common">Rhodopseudomonas acidophila</name>
    <dbReference type="NCBI Taxonomy" id="1074"/>
    <lineage>
        <taxon>Bacteria</taxon>
        <taxon>Pseudomonadati</taxon>
        <taxon>Pseudomonadota</taxon>
        <taxon>Alphaproteobacteria</taxon>
        <taxon>Hyphomicrobiales</taxon>
        <taxon>Rhodoblastaceae</taxon>
        <taxon>Rhodoblastus</taxon>
    </lineage>
</organism>
<protein>
    <submittedName>
        <fullName evidence="8">Heme biosynthesis protein HemY</fullName>
    </submittedName>
</protein>